<dbReference type="GO" id="GO:0009307">
    <property type="term" value="P:DNA restriction-modification system"/>
    <property type="evidence" value="ECO:0007669"/>
    <property type="project" value="InterPro"/>
</dbReference>
<dbReference type="InterPro" id="IPR011856">
    <property type="entry name" value="tRNA_endonuc-like_dom_sf"/>
</dbReference>
<dbReference type="AlphaFoldDB" id="J9FGS2"/>
<dbReference type="GO" id="GO:0003677">
    <property type="term" value="F:DNA binding"/>
    <property type="evidence" value="ECO:0007669"/>
    <property type="project" value="InterPro"/>
</dbReference>
<evidence type="ECO:0000259" key="1">
    <source>
        <dbReference type="Pfam" id="PF04471"/>
    </source>
</evidence>
<comment type="caution">
    <text evidence="2">The sequence shown here is derived from an EMBL/GenBank/DDBJ whole genome shotgun (WGS) entry which is preliminary data.</text>
</comment>
<feature type="domain" description="Restriction endonuclease type IV Mrr" evidence="1">
    <location>
        <begin position="102"/>
        <end position="207"/>
    </location>
</feature>
<dbReference type="PANTHER" id="PTHR30015:SF7">
    <property type="entry name" value="TYPE IV METHYL-DIRECTED RESTRICTION ENZYME ECOKMRR"/>
    <property type="match status" value="1"/>
</dbReference>
<dbReference type="EMBL" id="AMCI01006571">
    <property type="protein sequence ID" value="EJW94096.1"/>
    <property type="molecule type" value="Genomic_DNA"/>
</dbReference>
<reference evidence="2" key="1">
    <citation type="journal article" date="2012" name="PLoS ONE">
        <title>Gene sets for utilization of primary and secondary nutrition supplies in the distal gut of endangered iberian lynx.</title>
        <authorList>
            <person name="Alcaide M."/>
            <person name="Messina E."/>
            <person name="Richter M."/>
            <person name="Bargiela R."/>
            <person name="Peplies J."/>
            <person name="Huws S.A."/>
            <person name="Newbold C.J."/>
            <person name="Golyshin P.N."/>
            <person name="Simon M.A."/>
            <person name="Lopez G."/>
            <person name="Yakimov M.M."/>
            <person name="Ferrer M."/>
        </authorList>
    </citation>
    <scope>NUCLEOTIDE SEQUENCE</scope>
</reference>
<accession>J9FGS2</accession>
<gene>
    <name evidence="2" type="ORF">EVA_17797</name>
</gene>
<dbReference type="PANTHER" id="PTHR30015">
    <property type="entry name" value="MRR RESTRICTION SYSTEM PROTEIN"/>
    <property type="match status" value="1"/>
</dbReference>
<keyword evidence="2" id="KW-0540">Nuclease</keyword>
<name>J9FGS2_9ZZZZ</name>
<organism evidence="2">
    <name type="scientific">gut metagenome</name>
    <dbReference type="NCBI Taxonomy" id="749906"/>
    <lineage>
        <taxon>unclassified sequences</taxon>
        <taxon>metagenomes</taxon>
        <taxon>organismal metagenomes</taxon>
    </lineage>
</organism>
<dbReference type="GO" id="GO:0015666">
    <property type="term" value="F:restriction endodeoxyribonuclease activity"/>
    <property type="evidence" value="ECO:0007669"/>
    <property type="project" value="TreeGrafter"/>
</dbReference>
<dbReference type="InterPro" id="IPR052906">
    <property type="entry name" value="Type_IV_Methyl-Rstrct_Enzyme"/>
</dbReference>
<keyword evidence="2" id="KW-0378">Hydrolase</keyword>
<protein>
    <submittedName>
        <fullName evidence="2">Mrr restriction endonuclease</fullName>
    </submittedName>
</protein>
<dbReference type="Pfam" id="PF04471">
    <property type="entry name" value="Mrr_cat"/>
    <property type="match status" value="1"/>
</dbReference>
<proteinExistence type="predicted"/>
<sequence>KDGGVRWLSYMHFYSIDFVKAGFIVKNKGRWFLTDEGKTALSKYNADELCAVASKAYSEWSKKQEEATGAKVSDCSNDDVNISCFADIKAQADDDLMNYIQSRTPYEFQDLVAALFRAMGYYTPFIAPKGKDGGIDIIAYSDPLGATKPILKVQVKHYNLNNPVSVDVIRSIVGVAKDDVAIVVTSGRFAEPARQEARQFNVRLIDG</sequence>
<keyword evidence="2" id="KW-0255">Endonuclease</keyword>
<feature type="non-terminal residue" evidence="2">
    <location>
        <position position="207"/>
    </location>
</feature>
<dbReference type="InterPro" id="IPR007560">
    <property type="entry name" value="Restrct_endonuc_IV_Mrr"/>
</dbReference>
<feature type="non-terminal residue" evidence="2">
    <location>
        <position position="1"/>
    </location>
</feature>
<dbReference type="SUPFAM" id="SSF52980">
    <property type="entry name" value="Restriction endonuclease-like"/>
    <property type="match status" value="1"/>
</dbReference>
<dbReference type="Gene3D" id="3.40.1350.10">
    <property type="match status" value="1"/>
</dbReference>
<dbReference type="InterPro" id="IPR011335">
    <property type="entry name" value="Restrct_endonuc-II-like"/>
</dbReference>
<evidence type="ECO:0000313" key="2">
    <source>
        <dbReference type="EMBL" id="EJW94096.1"/>
    </source>
</evidence>